<dbReference type="GO" id="GO:0016705">
    <property type="term" value="F:oxidoreductase activity, acting on paired donors, with incorporation or reduction of molecular oxygen"/>
    <property type="evidence" value="ECO:0007669"/>
    <property type="project" value="InterPro"/>
</dbReference>
<dbReference type="GO" id="GO:0016125">
    <property type="term" value="P:sterol metabolic process"/>
    <property type="evidence" value="ECO:0007669"/>
    <property type="project" value="TreeGrafter"/>
</dbReference>
<evidence type="ECO:0000256" key="9">
    <source>
        <dbReference type="ARBA" id="ARBA00023160"/>
    </source>
</evidence>
<proteinExistence type="inferred from homology"/>
<dbReference type="GO" id="GO:0031408">
    <property type="term" value="P:oxylipin biosynthetic process"/>
    <property type="evidence" value="ECO:0007669"/>
    <property type="project" value="UniProtKB-KW"/>
</dbReference>
<dbReference type="AlphaFoldDB" id="S8CAD2"/>
<organism evidence="12 13">
    <name type="scientific">Genlisea aurea</name>
    <dbReference type="NCBI Taxonomy" id="192259"/>
    <lineage>
        <taxon>Eukaryota</taxon>
        <taxon>Viridiplantae</taxon>
        <taxon>Streptophyta</taxon>
        <taxon>Embryophyta</taxon>
        <taxon>Tracheophyta</taxon>
        <taxon>Spermatophyta</taxon>
        <taxon>Magnoliopsida</taxon>
        <taxon>eudicotyledons</taxon>
        <taxon>Gunneridae</taxon>
        <taxon>Pentapetalae</taxon>
        <taxon>asterids</taxon>
        <taxon>lamiids</taxon>
        <taxon>Lamiales</taxon>
        <taxon>Lentibulariaceae</taxon>
        <taxon>Genlisea</taxon>
    </lineage>
</organism>
<keyword evidence="10" id="KW-0456">Lyase</keyword>
<evidence type="ECO:0000256" key="5">
    <source>
        <dbReference type="ARBA" id="ARBA00022767"/>
    </source>
</evidence>
<sequence>MAASPLFCTHFPGDPFNHSRPSKSRSRFRAALSETSAQKASDAAGDGGSRLPLREIPGDYGLPLIGPWSDRQDYFYKQGREEFFKSRMLKYQSTVFRANMPPGPFISGDSRVVVLLDGKSFPVLFDADKVEKKDVFTGTFSPSTELTGGYRVLSYLDPSEPNHERLKRLVFFMLSRRRDHVIPEFRRCFGDLLRTLEKEVSTSGKADFNSLNEQSAFNFVSGAFFGADPLKTDLGSDGPGLINRWVLFQLHPVLALGLPRLIEDPILHTFRLPPFLAKNDYRRLHDFVSRNSSPILEEADRLGISREEASHNLVFATCFNAWGGLKILFPNILKWVGRGGAKLHARLAAEIRTSIQKRRPLTESVVYEALRIEPPVSHQYGRARRDFVIESHDGAFRIREGEMLYGYQPMATRDPRIFDRPEEFVPDRFVGEGGQRLLEHLLWSNGPETKTPTAGDKQCAGKDFAVLAGRLLVAEIFRTFDSFDVEVSDGPLGASVTVTSLKRAHR</sequence>
<gene>
    <name evidence="12" type="ORF">M569_10949</name>
</gene>
<evidence type="ECO:0000256" key="7">
    <source>
        <dbReference type="ARBA" id="ARBA00023004"/>
    </source>
</evidence>
<dbReference type="PRINTS" id="PR00465">
    <property type="entry name" value="EP450IV"/>
</dbReference>
<dbReference type="GO" id="GO:0020037">
    <property type="term" value="F:heme binding"/>
    <property type="evidence" value="ECO:0007669"/>
    <property type="project" value="InterPro"/>
</dbReference>
<dbReference type="Gene3D" id="1.10.630.10">
    <property type="entry name" value="Cytochrome P450"/>
    <property type="match status" value="1"/>
</dbReference>
<keyword evidence="3 11" id="KW-0349">Heme</keyword>
<accession>S8CAD2</accession>
<keyword evidence="6" id="KW-0276">Fatty acid metabolism</keyword>
<evidence type="ECO:0000256" key="11">
    <source>
        <dbReference type="PIRSR" id="PIRSR602403-1"/>
    </source>
</evidence>
<dbReference type="GO" id="GO:0006633">
    <property type="term" value="P:fatty acid biosynthetic process"/>
    <property type="evidence" value="ECO:0007669"/>
    <property type="project" value="UniProtKB-KW"/>
</dbReference>
<evidence type="ECO:0000256" key="8">
    <source>
        <dbReference type="ARBA" id="ARBA00023098"/>
    </source>
</evidence>
<evidence type="ECO:0000313" key="13">
    <source>
        <dbReference type="Proteomes" id="UP000015453"/>
    </source>
</evidence>
<comment type="caution">
    <text evidence="12">The sequence shown here is derived from an EMBL/GenBank/DDBJ whole genome shotgun (WGS) entry which is preliminary data.</text>
</comment>
<dbReference type="PANTHER" id="PTHR24286">
    <property type="entry name" value="CYTOCHROME P450 26"/>
    <property type="match status" value="1"/>
</dbReference>
<keyword evidence="4 11" id="KW-0479">Metal-binding</keyword>
<reference evidence="12 13" key="1">
    <citation type="journal article" date="2013" name="BMC Genomics">
        <title>The miniature genome of a carnivorous plant Genlisea aurea contains a low number of genes and short non-coding sequences.</title>
        <authorList>
            <person name="Leushkin E.V."/>
            <person name="Sutormin R.A."/>
            <person name="Nabieva E.R."/>
            <person name="Penin A.A."/>
            <person name="Kondrashov A.S."/>
            <person name="Logacheva M.D."/>
        </authorList>
    </citation>
    <scope>NUCLEOTIDE SEQUENCE [LARGE SCALE GENOMIC DNA]</scope>
</reference>
<evidence type="ECO:0000256" key="1">
    <source>
        <dbReference type="ARBA" id="ARBA00010617"/>
    </source>
</evidence>
<name>S8CAD2_9LAMI</name>
<keyword evidence="9" id="KW-0275">Fatty acid biosynthesis</keyword>
<dbReference type="EMBL" id="AUSU01005216">
    <property type="protein sequence ID" value="EPS63834.1"/>
    <property type="molecule type" value="Genomic_DNA"/>
</dbReference>
<dbReference type="InterPro" id="IPR002403">
    <property type="entry name" value="Cyt_P450_E_grp-IV"/>
</dbReference>
<dbReference type="OrthoDB" id="2789670at2759"/>
<keyword evidence="2" id="KW-0444">Lipid biosynthesis</keyword>
<keyword evidence="13" id="KW-1185">Reference proteome</keyword>
<dbReference type="Pfam" id="PF00067">
    <property type="entry name" value="p450"/>
    <property type="match status" value="1"/>
</dbReference>
<protein>
    <submittedName>
        <fullName evidence="12">Allene oxide synthase protein</fullName>
    </submittedName>
</protein>
<dbReference type="Proteomes" id="UP000015453">
    <property type="component" value="Unassembled WGS sequence"/>
</dbReference>
<dbReference type="InterPro" id="IPR001128">
    <property type="entry name" value="Cyt_P450"/>
</dbReference>
<evidence type="ECO:0000256" key="2">
    <source>
        <dbReference type="ARBA" id="ARBA00022516"/>
    </source>
</evidence>
<dbReference type="FunFam" id="1.10.630.10:FF:000024">
    <property type="entry name" value="Allene oxide synthase, chloroplastic"/>
    <property type="match status" value="1"/>
</dbReference>
<dbReference type="GO" id="GO:0016829">
    <property type="term" value="F:lyase activity"/>
    <property type="evidence" value="ECO:0007669"/>
    <property type="project" value="UniProtKB-KW"/>
</dbReference>
<dbReference type="PANTHER" id="PTHR24286:SF255">
    <property type="entry name" value="ALLENE OXIDE SYNTHASE, CHLOROPLASTIC"/>
    <property type="match status" value="1"/>
</dbReference>
<evidence type="ECO:0000256" key="6">
    <source>
        <dbReference type="ARBA" id="ARBA00022832"/>
    </source>
</evidence>
<dbReference type="GO" id="GO:0004497">
    <property type="term" value="F:monooxygenase activity"/>
    <property type="evidence" value="ECO:0007669"/>
    <property type="project" value="InterPro"/>
</dbReference>
<evidence type="ECO:0000256" key="4">
    <source>
        <dbReference type="ARBA" id="ARBA00022723"/>
    </source>
</evidence>
<comment type="cofactor">
    <cofactor evidence="11">
        <name>heme</name>
        <dbReference type="ChEBI" id="CHEBI:30413"/>
    </cofactor>
</comment>
<feature type="binding site" description="axial binding residue" evidence="11">
    <location>
        <position position="459"/>
    </location>
    <ligand>
        <name>heme</name>
        <dbReference type="ChEBI" id="CHEBI:30413"/>
    </ligand>
    <ligandPart>
        <name>Fe</name>
        <dbReference type="ChEBI" id="CHEBI:18248"/>
    </ligandPart>
</feature>
<evidence type="ECO:0000256" key="10">
    <source>
        <dbReference type="ARBA" id="ARBA00023239"/>
    </source>
</evidence>
<keyword evidence="5" id="KW-0925">Oxylipin biosynthesis</keyword>
<evidence type="ECO:0000313" key="12">
    <source>
        <dbReference type="EMBL" id="EPS63834.1"/>
    </source>
</evidence>
<evidence type="ECO:0000256" key="3">
    <source>
        <dbReference type="ARBA" id="ARBA00022617"/>
    </source>
</evidence>
<keyword evidence="7 11" id="KW-0408">Iron</keyword>
<keyword evidence="8" id="KW-0443">Lipid metabolism</keyword>
<dbReference type="GO" id="GO:0005506">
    <property type="term" value="F:iron ion binding"/>
    <property type="evidence" value="ECO:0007669"/>
    <property type="project" value="InterPro"/>
</dbReference>
<dbReference type="CDD" id="cd11071">
    <property type="entry name" value="CYP74"/>
    <property type="match status" value="1"/>
</dbReference>
<dbReference type="SUPFAM" id="SSF48264">
    <property type="entry name" value="Cytochrome P450"/>
    <property type="match status" value="1"/>
</dbReference>
<dbReference type="InterPro" id="IPR036396">
    <property type="entry name" value="Cyt_P450_sf"/>
</dbReference>
<comment type="similarity">
    <text evidence="1">Belongs to the cytochrome P450 family.</text>
</comment>